<protein>
    <recommendedName>
        <fullName evidence="2">DUF4185 domain-containing protein</fullName>
    </recommendedName>
</protein>
<dbReference type="AlphaFoldDB" id="A0A0N0NN35"/>
<keyword evidence="4" id="KW-1185">Reference proteome</keyword>
<sequence length="407" mass="46398">MPSVSGLASKFSKRLEDSLNKHVSEFFNNDSSSHDSPYPYQQPIHQQNAPAPYRHNPGPYFFPQRRPPGSPAPVRHPSSDPRKVEVAHVEELGVVKSSTTRVERDLGFQGRLGDHVLITYGDTMFRDENWSDNFIGMTCNSVAIATPNPISVYDPLLDDRGFPKHLLEPSKEYGETHHSLGITNVVELEDGRGLLYFLLNYREHVESDIQGAGVAEVYVDVDQHSGQPVPRATRLCRWWWDGKTEPWYGDCCSVRFNGFVYALGHKNENPWVYVARVPEREAFNLEAYEYWNGTGWQRERLIGALGEKESIMWQTGQGQIFWSEYHGCLCFVYCDAWWTDQVLIRTAKCPEGPWTEAQTLYKAIRHRSDGCIYAATPHPYFDPSGKTLVITYTNMPAVVEAIKVTFV</sequence>
<gene>
    <name evidence="3" type="ORF">AB675_8192</name>
</gene>
<name>A0A0N0NN35_9EURO</name>
<dbReference type="EMBL" id="LFJN01000010">
    <property type="protein sequence ID" value="KPI41151.1"/>
    <property type="molecule type" value="Genomic_DNA"/>
</dbReference>
<feature type="domain" description="DUF4185" evidence="2">
    <location>
        <begin position="105"/>
        <end position="393"/>
    </location>
</feature>
<proteinExistence type="predicted"/>
<dbReference type="VEuPathDB" id="FungiDB:AB675_8192"/>
<evidence type="ECO:0000313" key="3">
    <source>
        <dbReference type="EMBL" id="KPI41151.1"/>
    </source>
</evidence>
<dbReference type="OrthoDB" id="2583188at2759"/>
<dbReference type="RefSeq" id="XP_018001114.1">
    <property type="nucleotide sequence ID" value="XM_018148621.1"/>
</dbReference>
<reference evidence="3 4" key="1">
    <citation type="submission" date="2015-06" db="EMBL/GenBank/DDBJ databases">
        <title>Draft genome of the ant-associated black yeast Phialophora attae CBS 131958.</title>
        <authorList>
            <person name="Moreno L.F."/>
            <person name="Stielow B.J."/>
            <person name="de Hoog S."/>
            <person name="Vicente V.A."/>
            <person name="Weiss V.A."/>
            <person name="de Vries M."/>
            <person name="Cruz L.M."/>
            <person name="Souza E.M."/>
        </authorList>
    </citation>
    <scope>NUCLEOTIDE SEQUENCE [LARGE SCALE GENOMIC DNA]</scope>
    <source>
        <strain evidence="3 4">CBS 131958</strain>
    </source>
</reference>
<evidence type="ECO:0000313" key="4">
    <source>
        <dbReference type="Proteomes" id="UP000038010"/>
    </source>
</evidence>
<dbReference type="InterPro" id="IPR025442">
    <property type="entry name" value="DUF4185"/>
</dbReference>
<comment type="caution">
    <text evidence="3">The sequence shown here is derived from an EMBL/GenBank/DDBJ whole genome shotgun (WGS) entry which is preliminary data.</text>
</comment>
<dbReference type="Proteomes" id="UP000038010">
    <property type="component" value="Unassembled WGS sequence"/>
</dbReference>
<accession>A0A0N0NN35</accession>
<evidence type="ECO:0000256" key="1">
    <source>
        <dbReference type="SAM" id="MobiDB-lite"/>
    </source>
</evidence>
<evidence type="ECO:0000259" key="2">
    <source>
        <dbReference type="Pfam" id="PF13810"/>
    </source>
</evidence>
<organism evidence="3 4">
    <name type="scientific">Cyphellophora attinorum</name>
    <dbReference type="NCBI Taxonomy" id="1664694"/>
    <lineage>
        <taxon>Eukaryota</taxon>
        <taxon>Fungi</taxon>
        <taxon>Dikarya</taxon>
        <taxon>Ascomycota</taxon>
        <taxon>Pezizomycotina</taxon>
        <taxon>Eurotiomycetes</taxon>
        <taxon>Chaetothyriomycetidae</taxon>
        <taxon>Chaetothyriales</taxon>
        <taxon>Cyphellophoraceae</taxon>
        <taxon>Cyphellophora</taxon>
    </lineage>
</organism>
<dbReference type="GeneID" id="28740500"/>
<feature type="region of interest" description="Disordered" evidence="1">
    <location>
        <begin position="25"/>
        <end position="82"/>
    </location>
</feature>
<feature type="compositionally biased region" description="Polar residues" evidence="1">
    <location>
        <begin position="26"/>
        <end position="35"/>
    </location>
</feature>
<dbReference type="Pfam" id="PF13810">
    <property type="entry name" value="DUF4185"/>
    <property type="match status" value="1"/>
</dbReference>